<name>A0A9P6X7R2_RHIOR</name>
<dbReference type="SMART" id="SM00768">
    <property type="entry name" value="X8"/>
    <property type="match status" value="1"/>
</dbReference>
<dbReference type="GO" id="GO:0031505">
    <property type="term" value="P:fungal-type cell wall organization"/>
    <property type="evidence" value="ECO:0007669"/>
    <property type="project" value="TreeGrafter"/>
</dbReference>
<evidence type="ECO:0000256" key="4">
    <source>
        <dbReference type="ARBA" id="ARBA00023180"/>
    </source>
</evidence>
<feature type="domain" description="X8" evidence="7">
    <location>
        <begin position="369"/>
        <end position="461"/>
    </location>
</feature>
<keyword evidence="2 5" id="KW-0732">Signal</keyword>
<dbReference type="InterPro" id="IPR004886">
    <property type="entry name" value="Glucanosyltransferase"/>
</dbReference>
<evidence type="ECO:0000259" key="7">
    <source>
        <dbReference type="SMART" id="SM00768"/>
    </source>
</evidence>
<comment type="similarity">
    <text evidence="1 5">Belongs to the glycosyl hydrolase 72 family.</text>
</comment>
<keyword evidence="5" id="KW-0472">Membrane</keyword>
<dbReference type="AlphaFoldDB" id="A0A9P6X7R2"/>
<keyword evidence="5" id="KW-0336">GPI-anchor</keyword>
<dbReference type="Gene3D" id="3.20.20.80">
    <property type="entry name" value="Glycosidases"/>
    <property type="match status" value="1"/>
</dbReference>
<evidence type="ECO:0000313" key="8">
    <source>
        <dbReference type="EMBL" id="KAG1307284.1"/>
    </source>
</evidence>
<dbReference type="PANTHER" id="PTHR31468">
    <property type="entry name" value="1,3-BETA-GLUCANOSYLTRANSFERASE GAS1"/>
    <property type="match status" value="1"/>
</dbReference>
<comment type="caution">
    <text evidence="8">The sequence shown here is derived from an EMBL/GenBank/DDBJ whole genome shotgun (WGS) entry which is preliminary data.</text>
</comment>
<sequence length="511" mass="56318">MKILNIAVFTCALGSAYALNPITIKGSKFFDSVTKEQFFIKGVAYQPRSQVKEITMDPLADPAACARDAPLMAKLGTNVLRVYEIDPKRNHDACMKSFADEGIYLLLDIATPHHSINRKIPEYTVDLYNAYKATVDAFVKYDNLFGFIAGNEVTNDKTNTLASAFVKASLRDIKNYVKASSKRIIPVGYASNDDEFIRNAIKDYFNCGSEEAQADFFGINLYEWCGDSSFEKSGYKDRTKEFESYSKPVFLSEYGCNLVTPRPFSEVASLYGPDMTNVWSGGIVYEWTQENNRYGLVKINGQGKAEELQDYRNLQAQLAKVRPQGIRMDAYNAQRSASACPANSENWRASATLPPTPSDGACQCMIENLDCIASDKVDVSSQTTGNSSIGTQLDIMCGMVSCTDISGDAEKGEYGAFSFCRPRDKLSWLYNVQAKQIKSCQYEGFGQEVVPKRHDIRSCSAIAPNFDGTTNSPTTSGPSSSSSSSLTFVNRKNNGAFFASAIFVLVAAIFT</sequence>
<reference evidence="8" key="1">
    <citation type="journal article" date="2020" name="Microb. Genom.">
        <title>Genetic diversity of clinical and environmental Mucorales isolates obtained from an investigation of mucormycosis cases among solid organ transplant recipients.</title>
        <authorList>
            <person name="Nguyen M.H."/>
            <person name="Kaul D."/>
            <person name="Muto C."/>
            <person name="Cheng S.J."/>
            <person name="Richter R.A."/>
            <person name="Bruno V.M."/>
            <person name="Liu G."/>
            <person name="Beyhan S."/>
            <person name="Sundermann A.J."/>
            <person name="Mounaud S."/>
            <person name="Pasculle A.W."/>
            <person name="Nierman W.C."/>
            <person name="Driscoll E."/>
            <person name="Cumbie R."/>
            <person name="Clancy C.J."/>
            <person name="Dupont C.L."/>
        </authorList>
    </citation>
    <scope>NUCLEOTIDE SEQUENCE</scope>
    <source>
        <strain evidence="8">GL11</strain>
    </source>
</reference>
<feature type="chain" id="PRO_5040531043" description="1,3-beta-glucanosyltransferase" evidence="5">
    <location>
        <begin position="19"/>
        <end position="511"/>
    </location>
</feature>
<organism evidence="8 9">
    <name type="scientific">Rhizopus oryzae</name>
    <name type="common">Mucormycosis agent</name>
    <name type="synonym">Rhizopus arrhizus var. delemar</name>
    <dbReference type="NCBI Taxonomy" id="64495"/>
    <lineage>
        <taxon>Eukaryota</taxon>
        <taxon>Fungi</taxon>
        <taxon>Fungi incertae sedis</taxon>
        <taxon>Mucoromycota</taxon>
        <taxon>Mucoromycotina</taxon>
        <taxon>Mucoromycetes</taxon>
        <taxon>Mucorales</taxon>
        <taxon>Mucorineae</taxon>
        <taxon>Rhizopodaceae</taxon>
        <taxon>Rhizopus</taxon>
    </lineage>
</organism>
<dbReference type="GO" id="GO:0005886">
    <property type="term" value="C:plasma membrane"/>
    <property type="evidence" value="ECO:0007669"/>
    <property type="project" value="UniProtKB-SubCell"/>
</dbReference>
<evidence type="ECO:0000313" key="9">
    <source>
        <dbReference type="Proteomes" id="UP000716291"/>
    </source>
</evidence>
<dbReference type="OrthoDB" id="421038at2759"/>
<dbReference type="Gene3D" id="1.20.58.1040">
    <property type="match status" value="1"/>
</dbReference>
<dbReference type="InterPro" id="IPR017853">
    <property type="entry name" value="GH"/>
</dbReference>
<comment type="subcellular location">
    <subcellularLocation>
        <location evidence="5">Cell membrane</location>
        <topology evidence="5">Lipid-anchor</topology>
        <topology evidence="5">GPI-anchor</topology>
    </subcellularLocation>
</comment>
<feature type="region of interest" description="Disordered" evidence="6">
    <location>
        <begin position="464"/>
        <end position="484"/>
    </location>
</feature>
<dbReference type="GO" id="GO:0098552">
    <property type="term" value="C:side of membrane"/>
    <property type="evidence" value="ECO:0007669"/>
    <property type="project" value="UniProtKB-KW"/>
</dbReference>
<dbReference type="GO" id="GO:0042124">
    <property type="term" value="F:1,3-beta-glucanosyltransferase activity"/>
    <property type="evidence" value="ECO:0007669"/>
    <property type="project" value="TreeGrafter"/>
</dbReference>
<dbReference type="Pfam" id="PF07983">
    <property type="entry name" value="X8"/>
    <property type="match status" value="1"/>
</dbReference>
<keyword evidence="9" id="KW-1185">Reference proteome</keyword>
<dbReference type="InterPro" id="IPR012946">
    <property type="entry name" value="X8"/>
</dbReference>
<evidence type="ECO:0000256" key="5">
    <source>
        <dbReference type="RuleBase" id="RU361209"/>
    </source>
</evidence>
<evidence type="ECO:0000256" key="3">
    <source>
        <dbReference type="ARBA" id="ARBA00023157"/>
    </source>
</evidence>
<dbReference type="PANTHER" id="PTHR31468:SF10">
    <property type="entry name" value="1,3-BETA-GLUCANOSYLTRANSFERASE GAS2"/>
    <property type="match status" value="1"/>
</dbReference>
<keyword evidence="4" id="KW-0325">Glycoprotein</keyword>
<keyword evidence="5" id="KW-0449">Lipoprotein</keyword>
<accession>A0A9P6X7R2</accession>
<dbReference type="FunFam" id="3.20.20.80:FF:000038">
    <property type="entry name" value="1,3-beta-glucanosyltransferase"/>
    <property type="match status" value="1"/>
</dbReference>
<dbReference type="SUPFAM" id="SSF51445">
    <property type="entry name" value="(Trans)glycosidases"/>
    <property type="match status" value="1"/>
</dbReference>
<evidence type="ECO:0000256" key="1">
    <source>
        <dbReference type="ARBA" id="ARBA00007528"/>
    </source>
</evidence>
<proteinExistence type="inferred from homology"/>
<keyword evidence="3" id="KW-1015">Disulfide bond</keyword>
<comment type="function">
    <text evidence="5">Splits internally a 1,3-beta-glucan molecule and transfers the newly generated reducing end (the donor) to the non-reducing end of another 1,3-beta-glucan molecule (the acceptor) forming a 1,3-beta linkage, resulting in the elongation of 1,3-beta-glucan chains in the cell wall.</text>
</comment>
<gene>
    <name evidence="8" type="ORF">G6F64_006932</name>
</gene>
<evidence type="ECO:0000256" key="6">
    <source>
        <dbReference type="SAM" id="MobiDB-lite"/>
    </source>
</evidence>
<feature type="signal peptide" evidence="5">
    <location>
        <begin position="1"/>
        <end position="18"/>
    </location>
</feature>
<dbReference type="EMBL" id="JAANQT010000972">
    <property type="protein sequence ID" value="KAG1307284.1"/>
    <property type="molecule type" value="Genomic_DNA"/>
</dbReference>
<keyword evidence="5" id="KW-0808">Transferase</keyword>
<evidence type="ECO:0000256" key="2">
    <source>
        <dbReference type="ARBA" id="ARBA00022729"/>
    </source>
</evidence>
<dbReference type="EC" id="2.4.1.-" evidence="5"/>
<feature type="compositionally biased region" description="Low complexity" evidence="6">
    <location>
        <begin position="468"/>
        <end position="484"/>
    </location>
</feature>
<protein>
    <recommendedName>
        <fullName evidence="5">1,3-beta-glucanosyltransferase</fullName>
        <ecNumber evidence="5">2.4.1.-</ecNumber>
    </recommendedName>
</protein>
<dbReference type="Pfam" id="PF03198">
    <property type="entry name" value="Glyco_hydro_72"/>
    <property type="match status" value="1"/>
</dbReference>
<dbReference type="GO" id="GO:0071970">
    <property type="term" value="P:fungal-type cell wall (1-&gt;3)-beta-D-glucan biosynthetic process"/>
    <property type="evidence" value="ECO:0007669"/>
    <property type="project" value="TreeGrafter"/>
</dbReference>
<dbReference type="Proteomes" id="UP000716291">
    <property type="component" value="Unassembled WGS sequence"/>
</dbReference>